<dbReference type="CDD" id="cd01097">
    <property type="entry name" value="Tetrahydromethanopterin_reductase"/>
    <property type="match status" value="1"/>
</dbReference>
<dbReference type="Pfam" id="PF00296">
    <property type="entry name" value="Bac_luciferase"/>
    <property type="match status" value="1"/>
</dbReference>
<evidence type="ECO:0000313" key="7">
    <source>
        <dbReference type="Proteomes" id="UP001321047"/>
    </source>
</evidence>
<evidence type="ECO:0000256" key="2">
    <source>
        <dbReference type="ARBA" id="ARBA00022643"/>
    </source>
</evidence>
<keyword evidence="7" id="KW-1185">Reference proteome</keyword>
<dbReference type="Proteomes" id="UP001321047">
    <property type="component" value="Unassembled WGS sequence"/>
</dbReference>
<sequence>MSATRDIEFGVMLSSTSNNYGLSDDELPAVFRDMGMAIEDHGFDVLVAGDHIAYPEEIPTDYEFSKSGEPPFGPTTSVYNVFQVLAQIGALTDDLRLGTNVCAVPYRHPIDLTKQVLSLDSLTGGRFDFGVAPGWLKTEFDALEVPFEERGSRTDEFLALFNRAREEGELSFDGRHHSFDTVGFHPEPAGDIPIWVGGYSGATFRRIAEFADGWTTLWDTPEEVVAARKRIMNAWTDYDRDGEPEIAVLRPVNVQPGESTDRVLTGDPDDIIEDVQAYIDAGATRLIVDFFTTDIDAQKEQLEYMGEEIIPSFS</sequence>
<dbReference type="NCBIfam" id="TIGR03619">
    <property type="entry name" value="F420_Rv2161c"/>
    <property type="match status" value="1"/>
</dbReference>
<dbReference type="SUPFAM" id="SSF51679">
    <property type="entry name" value="Bacterial luciferase-like"/>
    <property type="match status" value="1"/>
</dbReference>
<accession>A0AAP2Z9L4</accession>
<dbReference type="InterPro" id="IPR050172">
    <property type="entry name" value="SsuD_RutA_monooxygenase"/>
</dbReference>
<dbReference type="Gene3D" id="3.20.20.30">
    <property type="entry name" value="Luciferase-like domain"/>
    <property type="match status" value="1"/>
</dbReference>
<gene>
    <name evidence="6" type="ORF">OB919_14265</name>
</gene>
<evidence type="ECO:0000256" key="4">
    <source>
        <dbReference type="ARBA" id="ARBA00023033"/>
    </source>
</evidence>
<organism evidence="6 7">
    <name type="scientific">Natronosalvus hydrolyticus</name>
    <dbReference type="NCBI Taxonomy" id="2979988"/>
    <lineage>
        <taxon>Archaea</taxon>
        <taxon>Methanobacteriati</taxon>
        <taxon>Methanobacteriota</taxon>
        <taxon>Stenosarchaea group</taxon>
        <taxon>Halobacteria</taxon>
        <taxon>Halobacteriales</taxon>
        <taxon>Natrialbaceae</taxon>
        <taxon>Natronosalvus</taxon>
    </lineage>
</organism>
<evidence type="ECO:0000259" key="5">
    <source>
        <dbReference type="Pfam" id="PF00296"/>
    </source>
</evidence>
<protein>
    <submittedName>
        <fullName evidence="6">TIGR03619 family F420-dependent LLM class oxidoreductase</fullName>
        <ecNumber evidence="6">1.-.-.-</ecNumber>
    </submittedName>
</protein>
<dbReference type="InterPro" id="IPR011251">
    <property type="entry name" value="Luciferase-like_dom"/>
</dbReference>
<dbReference type="RefSeq" id="WP_342809452.1">
    <property type="nucleotide sequence ID" value="NZ_JAOPJZ010000013.1"/>
</dbReference>
<name>A0AAP2Z9L4_9EURY</name>
<dbReference type="EC" id="1.-.-.-" evidence="6"/>
<keyword evidence="4" id="KW-0503">Monooxygenase</keyword>
<feature type="domain" description="Luciferase-like" evidence="5">
    <location>
        <begin position="8"/>
        <end position="255"/>
    </location>
</feature>
<comment type="caution">
    <text evidence="6">The sequence shown here is derived from an EMBL/GenBank/DDBJ whole genome shotgun (WGS) entry which is preliminary data.</text>
</comment>
<evidence type="ECO:0000313" key="6">
    <source>
        <dbReference type="EMBL" id="MCU4753127.1"/>
    </source>
</evidence>
<keyword evidence="3 6" id="KW-0560">Oxidoreductase</keyword>
<reference evidence="6 7" key="1">
    <citation type="submission" date="2022-09" db="EMBL/GenBank/DDBJ databases">
        <title>Enrichment on poylsaccharides allowed isolation of novel metabolic and taxonomic groups of Haloarchaea.</title>
        <authorList>
            <person name="Sorokin D.Y."/>
            <person name="Elcheninov A.G."/>
            <person name="Khizhniak T.V."/>
            <person name="Kolganova T.V."/>
            <person name="Kublanov I.V."/>
        </authorList>
    </citation>
    <scope>NUCLEOTIDE SEQUENCE [LARGE SCALE GENOMIC DNA]</scope>
    <source>
        <strain evidence="6 7">AArc-curdl1</strain>
    </source>
</reference>
<keyword evidence="1" id="KW-0285">Flavoprotein</keyword>
<dbReference type="InterPro" id="IPR019921">
    <property type="entry name" value="Lucif-like_OxRdtase_Rv2161c"/>
</dbReference>
<dbReference type="AlphaFoldDB" id="A0AAP2Z9L4"/>
<dbReference type="InterPro" id="IPR036661">
    <property type="entry name" value="Luciferase-like_sf"/>
</dbReference>
<dbReference type="GO" id="GO:0008726">
    <property type="term" value="F:alkanesulfonate monooxygenase activity"/>
    <property type="evidence" value="ECO:0007669"/>
    <property type="project" value="TreeGrafter"/>
</dbReference>
<dbReference type="EMBL" id="JAOPJZ010000013">
    <property type="protein sequence ID" value="MCU4753127.1"/>
    <property type="molecule type" value="Genomic_DNA"/>
</dbReference>
<dbReference type="PANTHER" id="PTHR42847:SF4">
    <property type="entry name" value="ALKANESULFONATE MONOOXYGENASE-RELATED"/>
    <property type="match status" value="1"/>
</dbReference>
<dbReference type="PANTHER" id="PTHR42847">
    <property type="entry name" value="ALKANESULFONATE MONOOXYGENASE"/>
    <property type="match status" value="1"/>
</dbReference>
<evidence type="ECO:0000256" key="3">
    <source>
        <dbReference type="ARBA" id="ARBA00023002"/>
    </source>
</evidence>
<dbReference type="GO" id="GO:0046306">
    <property type="term" value="P:alkanesulfonate catabolic process"/>
    <property type="evidence" value="ECO:0007669"/>
    <property type="project" value="TreeGrafter"/>
</dbReference>
<evidence type="ECO:0000256" key="1">
    <source>
        <dbReference type="ARBA" id="ARBA00022630"/>
    </source>
</evidence>
<keyword evidence="2" id="KW-0288">FMN</keyword>
<proteinExistence type="predicted"/>